<evidence type="ECO:0000313" key="2">
    <source>
        <dbReference type="Proteomes" id="UP000697710"/>
    </source>
</evidence>
<organism evidence="1 2">
    <name type="scientific">Eiseniibacteriota bacterium</name>
    <dbReference type="NCBI Taxonomy" id="2212470"/>
    <lineage>
        <taxon>Bacteria</taxon>
        <taxon>Candidatus Eiseniibacteriota</taxon>
    </lineage>
</organism>
<reference evidence="1" key="1">
    <citation type="submission" date="2020-04" db="EMBL/GenBank/DDBJ databases">
        <authorList>
            <person name="Zhang T."/>
        </authorList>
    </citation>
    <scope>NUCLEOTIDE SEQUENCE</scope>
    <source>
        <strain evidence="1">HKST-UBA01</strain>
    </source>
</reference>
<accession>A0A956M2P5</accession>
<dbReference type="Proteomes" id="UP000697710">
    <property type="component" value="Unassembled WGS sequence"/>
</dbReference>
<dbReference type="Gene3D" id="3.90.1720.10">
    <property type="entry name" value="endopeptidase domain like (from Nostoc punctiforme)"/>
    <property type="match status" value="1"/>
</dbReference>
<evidence type="ECO:0000313" key="1">
    <source>
        <dbReference type="EMBL" id="MCA9729969.1"/>
    </source>
</evidence>
<dbReference type="SUPFAM" id="SSF54001">
    <property type="entry name" value="Cysteine proteinases"/>
    <property type="match status" value="1"/>
</dbReference>
<comment type="caution">
    <text evidence="1">The sequence shown here is derived from an EMBL/GenBank/DDBJ whole genome shotgun (WGS) entry which is preliminary data.</text>
</comment>
<reference evidence="1" key="2">
    <citation type="journal article" date="2021" name="Microbiome">
        <title>Successional dynamics and alternative stable states in a saline activated sludge microbial community over 9 years.</title>
        <authorList>
            <person name="Wang Y."/>
            <person name="Ye J."/>
            <person name="Ju F."/>
            <person name="Liu L."/>
            <person name="Boyd J.A."/>
            <person name="Deng Y."/>
            <person name="Parks D.H."/>
            <person name="Jiang X."/>
            <person name="Yin X."/>
            <person name="Woodcroft B.J."/>
            <person name="Tyson G.W."/>
            <person name="Hugenholtz P."/>
            <person name="Polz M.F."/>
            <person name="Zhang T."/>
        </authorList>
    </citation>
    <scope>NUCLEOTIDE SEQUENCE</scope>
    <source>
        <strain evidence="1">HKST-UBA01</strain>
    </source>
</reference>
<proteinExistence type="predicted"/>
<evidence type="ECO:0008006" key="3">
    <source>
        <dbReference type="Google" id="ProtNLM"/>
    </source>
</evidence>
<dbReference type="InterPro" id="IPR038765">
    <property type="entry name" value="Papain-like_cys_pep_sf"/>
</dbReference>
<name>A0A956M2P5_UNCEI</name>
<protein>
    <recommendedName>
        <fullName evidence="3">Permuted papain-like amidase enzyme, YaeF/YiiX, C92 family</fullName>
    </recommendedName>
</protein>
<sequence length="197" mass="22766">DFDLLLWHGTTLASRFIQFGTGSWCSHVSLVMREPASGMVLNFESTTESKTPDWFTRRPRSGSQVNALSERLSRYPGRVYVRRFAGSRTEEQRARLRELRRQSSGLAYERKWLEWLGAGTVLISNHEDREYLFCSELVAWVLGECGIITRTRSSNEYAPKHFTTDCGPAQGGINTYLYLSEKELLWRPRLRHRSVPC</sequence>
<dbReference type="EMBL" id="JAGQHR010000922">
    <property type="protein sequence ID" value="MCA9729969.1"/>
    <property type="molecule type" value="Genomic_DNA"/>
</dbReference>
<gene>
    <name evidence="1" type="ORF">KC729_19955</name>
</gene>
<feature type="non-terminal residue" evidence="1">
    <location>
        <position position="1"/>
    </location>
</feature>
<dbReference type="AlphaFoldDB" id="A0A956M2P5"/>